<feature type="compositionally biased region" description="Basic and acidic residues" evidence="3">
    <location>
        <begin position="1"/>
        <end position="21"/>
    </location>
</feature>
<keyword evidence="2" id="KW-0645">Protease</keyword>
<dbReference type="InterPro" id="IPR051048">
    <property type="entry name" value="Peptidase_S8/S53_subtilisin"/>
</dbReference>
<keyword evidence="6" id="KW-1185">Reference proteome</keyword>
<reference evidence="5 6" key="1">
    <citation type="submission" date="2016-10" db="EMBL/GenBank/DDBJ databases">
        <authorList>
            <person name="de Groot N.N."/>
        </authorList>
    </citation>
    <scope>NUCLEOTIDE SEQUENCE [LARGE SCALE GENOMIC DNA]</scope>
    <source>
        <strain evidence="5 6">DSM 21668</strain>
    </source>
</reference>
<keyword evidence="2" id="KW-0720">Serine protease</keyword>
<evidence type="ECO:0000259" key="4">
    <source>
        <dbReference type="Pfam" id="PF00082"/>
    </source>
</evidence>
<dbReference type="Proteomes" id="UP000198901">
    <property type="component" value="Unassembled WGS sequence"/>
</dbReference>
<evidence type="ECO:0000256" key="3">
    <source>
        <dbReference type="SAM" id="MobiDB-lite"/>
    </source>
</evidence>
<dbReference type="GO" id="GO:0006508">
    <property type="term" value="P:proteolysis"/>
    <property type="evidence" value="ECO:0007669"/>
    <property type="project" value="UniProtKB-KW"/>
</dbReference>
<protein>
    <submittedName>
        <fullName evidence="5">Subtilase family protein</fullName>
    </submittedName>
</protein>
<dbReference type="STRING" id="563176.SAMN04488090_2083"/>
<evidence type="ECO:0000256" key="2">
    <source>
        <dbReference type="PROSITE-ProRule" id="PRU01240"/>
    </source>
</evidence>
<evidence type="ECO:0000313" key="6">
    <source>
        <dbReference type="Proteomes" id="UP000198901"/>
    </source>
</evidence>
<feature type="active site" description="Charge relay system" evidence="2">
    <location>
        <position position="435"/>
    </location>
</feature>
<dbReference type="AlphaFoldDB" id="A0A1G9NNV0"/>
<dbReference type="RefSeq" id="WP_093201318.1">
    <property type="nucleotide sequence ID" value="NZ_FNGS01000003.1"/>
</dbReference>
<dbReference type="PANTHER" id="PTHR43399">
    <property type="entry name" value="SUBTILISIN-RELATED"/>
    <property type="match status" value="1"/>
</dbReference>
<feature type="active site" description="Charge relay system" evidence="2">
    <location>
        <position position="199"/>
    </location>
</feature>
<evidence type="ECO:0000256" key="1">
    <source>
        <dbReference type="ARBA" id="ARBA00011073"/>
    </source>
</evidence>
<feature type="active site" description="Charge relay system" evidence="2">
    <location>
        <position position="249"/>
    </location>
</feature>
<dbReference type="Pfam" id="PF00082">
    <property type="entry name" value="Peptidase_S8"/>
    <property type="match status" value="1"/>
</dbReference>
<dbReference type="InterPro" id="IPR036852">
    <property type="entry name" value="Peptidase_S8/S53_dom_sf"/>
</dbReference>
<proteinExistence type="inferred from homology"/>
<sequence>MALPQDPERPEKAPSRGKRPEILSGTFRSPDRLRDTLKQNPRRYTNVIEVAGGSGFAVRDELLIHLTFDDAVLDKVLDLEGFPVKFIQKLAIGGTEISKTELEESCLCLGPETILVRKEGITDGFNDDTPLSVELESTTPPLSIKSGRPPQLIDQPKIAGSYNYYVSGDAVTPASGEDWTSFLAALTPSTPRATIAVVDTGIHIGMANVGYWSREAANPCSGESFPAKQIGWDFVERDAQPDDDNAYLHGTTVAQLAFGQSPGASVMILKAFDEEGIGQLDRILCALWYARKNKAHVVNLSFGYYGEEIPVLRRFLEHLGKNKTIVVAAAGNHTDFDGIPNDIGVRKFYPACFSADLPNVLAVTTVRCEPEEACPCNHGGLQKFWFALRKALGLLSCYLVPHENYSSQYVTLGVLFEEGKIPNPLHPGGYLEGSSFSTPVVAGKLAAIFSDNRSYIENTLPADGLRNFYLSKLSVRHHHSLLAFVRNGRFIKP</sequence>
<dbReference type="GO" id="GO:0004252">
    <property type="term" value="F:serine-type endopeptidase activity"/>
    <property type="evidence" value="ECO:0007669"/>
    <property type="project" value="UniProtKB-UniRule"/>
</dbReference>
<dbReference type="InterPro" id="IPR000209">
    <property type="entry name" value="Peptidase_S8/S53_dom"/>
</dbReference>
<dbReference type="SUPFAM" id="SSF52743">
    <property type="entry name" value="Subtilisin-like"/>
    <property type="match status" value="1"/>
</dbReference>
<organism evidence="5 6">
    <name type="scientific">Siphonobacter aquaeclarae</name>
    <dbReference type="NCBI Taxonomy" id="563176"/>
    <lineage>
        <taxon>Bacteria</taxon>
        <taxon>Pseudomonadati</taxon>
        <taxon>Bacteroidota</taxon>
        <taxon>Cytophagia</taxon>
        <taxon>Cytophagales</taxon>
        <taxon>Cytophagaceae</taxon>
        <taxon>Siphonobacter</taxon>
    </lineage>
</organism>
<gene>
    <name evidence="5" type="ORF">SAMN04488090_2083</name>
</gene>
<dbReference type="Gene3D" id="3.40.50.200">
    <property type="entry name" value="Peptidase S8/S53 domain"/>
    <property type="match status" value="1"/>
</dbReference>
<comment type="similarity">
    <text evidence="1 2">Belongs to the peptidase S8 family.</text>
</comment>
<accession>A0A1G9NNV0</accession>
<keyword evidence="2" id="KW-0378">Hydrolase</keyword>
<dbReference type="OrthoDB" id="1489285at2"/>
<feature type="domain" description="Peptidase S8/S53" evidence="4">
    <location>
        <begin position="194"/>
        <end position="459"/>
    </location>
</feature>
<dbReference type="PANTHER" id="PTHR43399:SF4">
    <property type="entry name" value="CELL WALL-ASSOCIATED PROTEASE"/>
    <property type="match status" value="1"/>
</dbReference>
<feature type="region of interest" description="Disordered" evidence="3">
    <location>
        <begin position="1"/>
        <end position="27"/>
    </location>
</feature>
<evidence type="ECO:0000313" key="5">
    <source>
        <dbReference type="EMBL" id="SDL87973.1"/>
    </source>
</evidence>
<name>A0A1G9NNV0_9BACT</name>
<dbReference type="PROSITE" id="PS51892">
    <property type="entry name" value="SUBTILASE"/>
    <property type="match status" value="1"/>
</dbReference>
<dbReference type="EMBL" id="FNGS01000003">
    <property type="protein sequence ID" value="SDL87973.1"/>
    <property type="molecule type" value="Genomic_DNA"/>
</dbReference>